<comment type="caution">
    <text evidence="1">The sequence shown here is derived from an EMBL/GenBank/DDBJ whole genome shotgun (WGS) entry which is preliminary data.</text>
</comment>
<protein>
    <submittedName>
        <fullName evidence="1">Uncharacterized protein</fullName>
    </submittedName>
</protein>
<evidence type="ECO:0000313" key="2">
    <source>
        <dbReference type="Proteomes" id="UP001162164"/>
    </source>
</evidence>
<evidence type="ECO:0000313" key="1">
    <source>
        <dbReference type="EMBL" id="KAJ8983169.1"/>
    </source>
</evidence>
<dbReference type="EMBL" id="JAPWTJ010000091">
    <property type="protein sequence ID" value="KAJ8983169.1"/>
    <property type="molecule type" value="Genomic_DNA"/>
</dbReference>
<dbReference type="Proteomes" id="UP001162164">
    <property type="component" value="Unassembled WGS sequence"/>
</dbReference>
<keyword evidence="2" id="KW-1185">Reference proteome</keyword>
<accession>A0ABQ9JZX6</accession>
<proteinExistence type="predicted"/>
<sequence>MQSRIINCFRKRVFNFNNLANVASRCPSWLTSCSRSDELRYTFRYAHHSREIQWVEHYFDNMEPLANII</sequence>
<gene>
    <name evidence="1" type="ORF">NQ317_016271</name>
</gene>
<name>A0ABQ9JZX6_9CUCU</name>
<reference evidence="1" key="1">
    <citation type="journal article" date="2023" name="Insect Mol. Biol.">
        <title>Genome sequencing provides insights into the evolution of gene families encoding plant cell wall-degrading enzymes in longhorned beetles.</title>
        <authorList>
            <person name="Shin N.R."/>
            <person name="Okamura Y."/>
            <person name="Kirsch R."/>
            <person name="Pauchet Y."/>
        </authorList>
    </citation>
    <scope>NUCLEOTIDE SEQUENCE</scope>
    <source>
        <strain evidence="1">MMC_N1</strain>
    </source>
</reference>
<organism evidence="1 2">
    <name type="scientific">Molorchus minor</name>
    <dbReference type="NCBI Taxonomy" id="1323400"/>
    <lineage>
        <taxon>Eukaryota</taxon>
        <taxon>Metazoa</taxon>
        <taxon>Ecdysozoa</taxon>
        <taxon>Arthropoda</taxon>
        <taxon>Hexapoda</taxon>
        <taxon>Insecta</taxon>
        <taxon>Pterygota</taxon>
        <taxon>Neoptera</taxon>
        <taxon>Endopterygota</taxon>
        <taxon>Coleoptera</taxon>
        <taxon>Polyphaga</taxon>
        <taxon>Cucujiformia</taxon>
        <taxon>Chrysomeloidea</taxon>
        <taxon>Cerambycidae</taxon>
        <taxon>Lamiinae</taxon>
        <taxon>Monochamini</taxon>
        <taxon>Molorchus</taxon>
    </lineage>
</organism>